<comment type="caution">
    <text evidence="2">The sequence shown here is derived from an EMBL/GenBank/DDBJ whole genome shotgun (WGS) entry which is preliminary data.</text>
</comment>
<organism evidence="2 3">
    <name type="scientific">Ranitomeya imitator</name>
    <name type="common">mimic poison frog</name>
    <dbReference type="NCBI Taxonomy" id="111125"/>
    <lineage>
        <taxon>Eukaryota</taxon>
        <taxon>Metazoa</taxon>
        <taxon>Chordata</taxon>
        <taxon>Craniata</taxon>
        <taxon>Vertebrata</taxon>
        <taxon>Euteleostomi</taxon>
        <taxon>Amphibia</taxon>
        <taxon>Batrachia</taxon>
        <taxon>Anura</taxon>
        <taxon>Neobatrachia</taxon>
        <taxon>Hyloidea</taxon>
        <taxon>Dendrobatidae</taxon>
        <taxon>Dendrobatinae</taxon>
        <taxon>Ranitomeya</taxon>
    </lineage>
</organism>
<proteinExistence type="predicted"/>
<gene>
    <name evidence="2" type="ORF">RIMI_LOCUS16189531</name>
</gene>
<evidence type="ECO:0000256" key="1">
    <source>
        <dbReference type="SAM" id="MobiDB-lite"/>
    </source>
</evidence>
<evidence type="ECO:0000313" key="3">
    <source>
        <dbReference type="Proteomes" id="UP001176940"/>
    </source>
</evidence>
<reference evidence="2" key="1">
    <citation type="submission" date="2023-07" db="EMBL/GenBank/DDBJ databases">
        <authorList>
            <person name="Stuckert A."/>
        </authorList>
    </citation>
    <scope>NUCLEOTIDE SEQUENCE</scope>
</reference>
<dbReference type="Proteomes" id="UP001176940">
    <property type="component" value="Unassembled WGS sequence"/>
</dbReference>
<keyword evidence="3" id="KW-1185">Reference proteome</keyword>
<feature type="compositionally biased region" description="Basic and acidic residues" evidence="1">
    <location>
        <begin position="15"/>
        <end position="51"/>
    </location>
</feature>
<accession>A0ABN9M3N8</accession>
<name>A0ABN9M3N8_9NEOB</name>
<dbReference type="EMBL" id="CAUEEQ010044734">
    <property type="protein sequence ID" value="CAJ0958089.1"/>
    <property type="molecule type" value="Genomic_DNA"/>
</dbReference>
<evidence type="ECO:0000313" key="2">
    <source>
        <dbReference type="EMBL" id="CAJ0958089.1"/>
    </source>
</evidence>
<feature type="compositionally biased region" description="Basic and acidic residues" evidence="1">
    <location>
        <begin position="76"/>
        <end position="91"/>
    </location>
</feature>
<feature type="region of interest" description="Disordered" evidence="1">
    <location>
        <begin position="1"/>
        <end position="91"/>
    </location>
</feature>
<sequence length="91" mass="10269">MEVKQEETMAEAEPIPEHKEEIVEDKPDISAEDCKPEPMETEEKKDVKPEIKEEDEMPGTPAAQSSPTGQSKKKSGFSEKDINNERKLTLL</sequence>
<protein>
    <submittedName>
        <fullName evidence="2">Uncharacterized protein</fullName>
    </submittedName>
</protein>